<dbReference type="PANTHER" id="PTHR43281:SF1">
    <property type="entry name" value="FARNESYL DIPHOSPHATE SYNTHASE"/>
    <property type="match status" value="1"/>
</dbReference>
<dbReference type="CDD" id="cd00685">
    <property type="entry name" value="Trans_IPPS_HT"/>
    <property type="match status" value="1"/>
</dbReference>
<name>A0ABX8B322_9BACT</name>
<dbReference type="EMBL" id="CP072642">
    <property type="protein sequence ID" value="QUV93884.1"/>
    <property type="molecule type" value="Genomic_DNA"/>
</dbReference>
<gene>
    <name evidence="8" type="ORF">J8C05_11075</name>
</gene>
<evidence type="ECO:0000256" key="3">
    <source>
        <dbReference type="ARBA" id="ARBA00022679"/>
    </source>
</evidence>
<dbReference type="InterPro" id="IPR033749">
    <property type="entry name" value="Polyprenyl_synt_CS"/>
</dbReference>
<keyword evidence="5" id="KW-0460">Magnesium</keyword>
<dbReference type="Gene3D" id="1.10.600.10">
    <property type="entry name" value="Farnesyl Diphosphate Synthase"/>
    <property type="match status" value="1"/>
</dbReference>
<keyword evidence="3 7" id="KW-0808">Transferase</keyword>
<dbReference type="PROSITE" id="PS00444">
    <property type="entry name" value="POLYPRENYL_SYNTHASE_2"/>
    <property type="match status" value="1"/>
</dbReference>
<comment type="cofactor">
    <cofactor evidence="1">
        <name>Mg(2+)</name>
        <dbReference type="ChEBI" id="CHEBI:18420"/>
    </cofactor>
</comment>
<evidence type="ECO:0000256" key="7">
    <source>
        <dbReference type="RuleBase" id="RU004466"/>
    </source>
</evidence>
<organism evidence="8 9">
    <name type="scientific">Chloracidobacterium sp. N</name>
    <dbReference type="NCBI Taxonomy" id="2821540"/>
    <lineage>
        <taxon>Bacteria</taxon>
        <taxon>Pseudomonadati</taxon>
        <taxon>Acidobacteriota</taxon>
        <taxon>Terriglobia</taxon>
        <taxon>Terriglobales</taxon>
        <taxon>Acidobacteriaceae</taxon>
        <taxon>Chloracidobacterium</taxon>
        <taxon>Chloracidobacterium aggregatum</taxon>
    </lineage>
</organism>
<dbReference type="SUPFAM" id="SSF48576">
    <property type="entry name" value="Terpenoid synthases"/>
    <property type="match status" value="1"/>
</dbReference>
<evidence type="ECO:0000256" key="2">
    <source>
        <dbReference type="ARBA" id="ARBA00006706"/>
    </source>
</evidence>
<dbReference type="SFLD" id="SFLDS00005">
    <property type="entry name" value="Isoprenoid_Synthase_Type_I"/>
    <property type="match status" value="1"/>
</dbReference>
<accession>A0ABX8B322</accession>
<protein>
    <submittedName>
        <fullName evidence="8">Polyprenyl synthetase family protein</fullName>
    </submittedName>
</protein>
<evidence type="ECO:0000313" key="8">
    <source>
        <dbReference type="EMBL" id="QUV93884.1"/>
    </source>
</evidence>
<evidence type="ECO:0000256" key="6">
    <source>
        <dbReference type="ARBA" id="ARBA00023229"/>
    </source>
</evidence>
<keyword evidence="4" id="KW-0479">Metal-binding</keyword>
<dbReference type="Pfam" id="PF00348">
    <property type="entry name" value="polyprenyl_synt"/>
    <property type="match status" value="1"/>
</dbReference>
<dbReference type="InterPro" id="IPR008949">
    <property type="entry name" value="Isoprenoid_synthase_dom_sf"/>
</dbReference>
<reference evidence="8 9" key="1">
    <citation type="submission" date="2021-03" db="EMBL/GenBank/DDBJ databases">
        <title>Genomic and phenotypic characterization of Chloracidobacterium isolates provides evidence for multiple species.</title>
        <authorList>
            <person name="Saini M.K."/>
            <person name="Costas A.M.G."/>
            <person name="Tank M."/>
            <person name="Bryant D.A."/>
        </authorList>
    </citation>
    <scope>NUCLEOTIDE SEQUENCE [LARGE SCALE GENOMIC DNA]</scope>
    <source>
        <strain evidence="8 9">N</strain>
    </source>
</reference>
<evidence type="ECO:0000313" key="9">
    <source>
        <dbReference type="Proteomes" id="UP000677668"/>
    </source>
</evidence>
<dbReference type="PROSITE" id="PS00723">
    <property type="entry name" value="POLYPRENYL_SYNTHASE_1"/>
    <property type="match status" value="1"/>
</dbReference>
<keyword evidence="9" id="KW-1185">Reference proteome</keyword>
<evidence type="ECO:0000256" key="1">
    <source>
        <dbReference type="ARBA" id="ARBA00001946"/>
    </source>
</evidence>
<evidence type="ECO:0000256" key="4">
    <source>
        <dbReference type="ARBA" id="ARBA00022723"/>
    </source>
</evidence>
<proteinExistence type="inferred from homology"/>
<dbReference type="RefSeq" id="WP_211422219.1">
    <property type="nucleotide sequence ID" value="NZ_CP072642.1"/>
</dbReference>
<dbReference type="SFLD" id="SFLDG01017">
    <property type="entry name" value="Polyprenyl_Transferase_Like"/>
    <property type="match status" value="1"/>
</dbReference>
<keyword evidence="6" id="KW-0414">Isoprene biosynthesis</keyword>
<dbReference type="Proteomes" id="UP000677668">
    <property type="component" value="Chromosome 1"/>
</dbReference>
<comment type="similarity">
    <text evidence="2 7">Belongs to the FPP/GGPP synthase family.</text>
</comment>
<evidence type="ECO:0000256" key="5">
    <source>
        <dbReference type="ARBA" id="ARBA00022842"/>
    </source>
</evidence>
<sequence>MIEAYFAEKVPEVNRWLDQLMPPVTTPPPRIHEAMRYSLMAGGKRLRPILVLAAGEVFGGAPERLYPVACAFEMVHTYSLIHDDLPAMDNDDLRRGMPTCHKQFDEATAILAGDGLMTHAFRILAEMDAPAEQKVRVIRELAVRSGTVEGMIAGQIVDLEAEGKPIDAGRLAFIHRAKTGALIRGALVCGGIVADATESDLALLSAYGDRVGLAFQIADDILDETATAEQLGKTPGKDAAAGKATYPALYGLEASRKQAESLAEEAIEVLAPLGQRAELLIAMARFVVHRTS</sequence>
<dbReference type="InterPro" id="IPR053378">
    <property type="entry name" value="Prenyl_diphosphate_synthase"/>
</dbReference>
<dbReference type="PANTHER" id="PTHR43281">
    <property type="entry name" value="FARNESYL DIPHOSPHATE SYNTHASE"/>
    <property type="match status" value="1"/>
</dbReference>
<dbReference type="NCBIfam" id="NF045485">
    <property type="entry name" value="FPPsyn"/>
    <property type="match status" value="1"/>
</dbReference>
<dbReference type="InterPro" id="IPR000092">
    <property type="entry name" value="Polyprenyl_synt"/>
</dbReference>